<feature type="domain" description="Beta-lactamase-related" evidence="2">
    <location>
        <begin position="26"/>
        <end position="342"/>
    </location>
</feature>
<dbReference type="InterPro" id="IPR012338">
    <property type="entry name" value="Beta-lactam/transpept-like"/>
</dbReference>
<proteinExistence type="predicted"/>
<comment type="caution">
    <text evidence="3">The sequence shown here is derived from an EMBL/GenBank/DDBJ whole genome shotgun (WGS) entry which is preliminary data.</text>
</comment>
<name>A0AAP2CI37_9BACT</name>
<evidence type="ECO:0000259" key="2">
    <source>
        <dbReference type="Pfam" id="PF00144"/>
    </source>
</evidence>
<dbReference type="EMBL" id="JAHCMY010000001">
    <property type="protein sequence ID" value="MBS9522975.1"/>
    <property type="molecule type" value="Genomic_DNA"/>
</dbReference>
<keyword evidence="4" id="KW-1185">Reference proteome</keyword>
<dbReference type="InterPro" id="IPR001466">
    <property type="entry name" value="Beta-lactam-related"/>
</dbReference>
<dbReference type="RefSeq" id="WP_213943843.1">
    <property type="nucleotide sequence ID" value="NZ_JAHCMY010000001.1"/>
</dbReference>
<dbReference type="AlphaFoldDB" id="A0AAP2CI37"/>
<feature type="signal peptide" evidence="1">
    <location>
        <begin position="1"/>
        <end position="19"/>
    </location>
</feature>
<evidence type="ECO:0000313" key="4">
    <source>
        <dbReference type="Proteomes" id="UP001319104"/>
    </source>
</evidence>
<dbReference type="PANTHER" id="PTHR46825:SF9">
    <property type="entry name" value="BETA-LACTAMASE-RELATED DOMAIN-CONTAINING PROTEIN"/>
    <property type="match status" value="1"/>
</dbReference>
<evidence type="ECO:0000256" key="1">
    <source>
        <dbReference type="SAM" id="SignalP"/>
    </source>
</evidence>
<accession>A0AAP2CI37</accession>
<dbReference type="InterPro" id="IPR050491">
    <property type="entry name" value="AmpC-like"/>
</dbReference>
<dbReference type="Proteomes" id="UP001319104">
    <property type="component" value="Unassembled WGS sequence"/>
</dbReference>
<gene>
    <name evidence="3" type="ORF">KI659_02995</name>
</gene>
<organism evidence="3 4">
    <name type="scientific">Litoribacter ruber</name>
    <dbReference type="NCBI Taxonomy" id="702568"/>
    <lineage>
        <taxon>Bacteria</taxon>
        <taxon>Pseudomonadati</taxon>
        <taxon>Bacteroidota</taxon>
        <taxon>Cytophagia</taxon>
        <taxon>Cytophagales</taxon>
        <taxon>Cyclobacteriaceae</taxon>
        <taxon>Litoribacter</taxon>
    </lineage>
</organism>
<dbReference type="SUPFAM" id="SSF56601">
    <property type="entry name" value="beta-lactamase/transpeptidase-like"/>
    <property type="match status" value="1"/>
</dbReference>
<dbReference type="Pfam" id="PF00144">
    <property type="entry name" value="Beta-lactamase"/>
    <property type="match status" value="1"/>
</dbReference>
<dbReference type="PANTHER" id="PTHR46825">
    <property type="entry name" value="D-ALANYL-D-ALANINE-CARBOXYPEPTIDASE/ENDOPEPTIDASE AMPH"/>
    <property type="match status" value="1"/>
</dbReference>
<keyword evidence="1" id="KW-0732">Signal</keyword>
<evidence type="ECO:0000313" key="3">
    <source>
        <dbReference type="EMBL" id="MBS9522975.1"/>
    </source>
</evidence>
<feature type="chain" id="PRO_5042951251" evidence="1">
    <location>
        <begin position="20"/>
        <end position="354"/>
    </location>
</feature>
<dbReference type="Gene3D" id="3.40.710.10">
    <property type="entry name" value="DD-peptidase/beta-lactamase superfamily"/>
    <property type="match status" value="1"/>
</dbReference>
<reference evidence="3 4" key="1">
    <citation type="submission" date="2021-05" db="EMBL/GenBank/DDBJ databases">
        <authorList>
            <person name="Zhang Z.D."/>
            <person name="Osman G."/>
        </authorList>
    </citation>
    <scope>NUCLEOTIDE SEQUENCE [LARGE SCALE GENOMIC DNA]</scope>
    <source>
        <strain evidence="3 4">KCTC 32217</strain>
    </source>
</reference>
<protein>
    <submittedName>
        <fullName evidence="3">Beta-lactamase family protein</fullName>
    </submittedName>
</protein>
<sequence length="354" mass="40762">MKFYTLLLFTLFAASSSFAQDHSALEKIFEDYQGEHPGASVAIIKEGEFIYQEGFGLANLELGQKVDSKTNFRLASISKQFTTTAILQLADQDKVNLSWTLDEVFEDFPDYGKNIKIYHLLNHTSGLWDYEEFVPDTAMNHQIMDDGVLDLIRQQEKVYFLAGEEYRYSNTGYALLALIVEKYSEMSFPDYLEKNIFQPLDMSNTLAYVRGENEVFNRAYGYDKKDGNWTKRDQSSTSAVLGDGGIYSNVEDLLKWDQALYEGTVLSKELIEQTFTQGKLNNEKEINYGLGWHIKNWEGEKVMYHTGSSTSFRNIFYRIPAKNLSVIILTNRNFPNEFDMVDLAEEVVEKVRED</sequence>